<evidence type="ECO:0000256" key="9">
    <source>
        <dbReference type="ARBA" id="ARBA00038146"/>
    </source>
</evidence>
<dbReference type="PANTHER" id="PTHR11851:SF209">
    <property type="entry name" value="CYTOCHROME B-C1 COMPLEX SUBUNIT 2, MITOCHONDRIAL"/>
    <property type="match status" value="1"/>
</dbReference>
<evidence type="ECO:0000256" key="6">
    <source>
        <dbReference type="ARBA" id="ARBA00022982"/>
    </source>
</evidence>
<keyword evidence="6" id="KW-0249">Electron transport</keyword>
<keyword evidence="7" id="KW-0496">Mitochondrion</keyword>
<comment type="similarity">
    <text evidence="9">Belongs to the peptidase M16 family. UQCRC2/QCR2 subfamily.</text>
</comment>
<evidence type="ECO:0000313" key="14">
    <source>
        <dbReference type="EMBL" id="PUU80955.1"/>
    </source>
</evidence>
<evidence type="ECO:0000256" key="8">
    <source>
        <dbReference type="ARBA" id="ARBA00023136"/>
    </source>
</evidence>
<evidence type="ECO:0000256" key="4">
    <source>
        <dbReference type="ARBA" id="ARBA00022792"/>
    </source>
</evidence>
<sequence>MLARSTLCRGPSQLLARAVPHSRRGLAAASVSNPFHYSVDESTGIKVVSRDDGGPTTALAVVARGGSRYETAPGLAHGLEKFAFKNSRRSALRLQRETELLGGALGSTLSRENIVLRAKFLRDDLPYFVEALADVLIHTKYNAYEFNEQVASTMNFEVDKFHHTPAALALEAAHNVAFHGGLGSSRLALTNKYLTNKSITEYSKKVYNKGNIAVVASGAPQPDLEKWTAEFFKELPSGTGPAVAPAKYYGGENRLFSPHGDAIVIAFPGSASAPSPKVEYTVLSYLLGGEASIKWNTGMSLLSQAVSDIPHTAAVAKHVAYTDTGLLYVTIEGPGSALTQAGKNVVSAIRSLGEAKPEDVERAIALAKFDVLAAAEDRSIGLESVGQTAIASGKAPQVEGVVKALDSVTVETVKAAGKKLLESKATFVAVGNTYILPYAEDLGLSV</sequence>
<dbReference type="Pfam" id="PF00675">
    <property type="entry name" value="Peptidase_M16"/>
    <property type="match status" value="1"/>
</dbReference>
<accession>A0A2T6ZZT7</accession>
<evidence type="ECO:0000313" key="15">
    <source>
        <dbReference type="Proteomes" id="UP000244722"/>
    </source>
</evidence>
<dbReference type="FunFam" id="3.30.830.10:FF:000021">
    <property type="entry name" value="Cytochrome b-c1 complex subunit 2"/>
    <property type="match status" value="1"/>
</dbReference>
<dbReference type="SUPFAM" id="SSF63411">
    <property type="entry name" value="LuxS/MPP-like metallohydrolase"/>
    <property type="match status" value="2"/>
</dbReference>
<organism evidence="14 15">
    <name type="scientific">Tuber borchii</name>
    <name type="common">White truffle</name>
    <dbReference type="NCBI Taxonomy" id="42251"/>
    <lineage>
        <taxon>Eukaryota</taxon>
        <taxon>Fungi</taxon>
        <taxon>Dikarya</taxon>
        <taxon>Ascomycota</taxon>
        <taxon>Pezizomycotina</taxon>
        <taxon>Pezizomycetes</taxon>
        <taxon>Pezizales</taxon>
        <taxon>Tuberaceae</taxon>
        <taxon>Tuber</taxon>
    </lineage>
</organism>
<proteinExistence type="inferred from homology"/>
<dbReference type="FunFam" id="3.30.830.10:FF:000039">
    <property type="entry name" value="Ubiquinol-cytochrome c reductase core subunit 2"/>
    <property type="match status" value="1"/>
</dbReference>
<gene>
    <name evidence="14" type="ORF">B9Z19DRAFT_1122739</name>
</gene>
<dbReference type="EMBL" id="NESQ01000053">
    <property type="protein sequence ID" value="PUU80955.1"/>
    <property type="molecule type" value="Genomic_DNA"/>
</dbReference>
<evidence type="ECO:0000256" key="7">
    <source>
        <dbReference type="ARBA" id="ARBA00023128"/>
    </source>
</evidence>
<keyword evidence="2" id="KW-0813">Transport</keyword>
<evidence type="ECO:0000259" key="13">
    <source>
        <dbReference type="Pfam" id="PF05193"/>
    </source>
</evidence>
<dbReference type="InterPro" id="IPR011249">
    <property type="entry name" value="Metalloenz_LuxS/M16"/>
</dbReference>
<dbReference type="STRING" id="42251.A0A2T6ZZT7"/>
<feature type="domain" description="Peptidase M16 N-terminal" evidence="12">
    <location>
        <begin position="46"/>
        <end position="185"/>
    </location>
</feature>
<evidence type="ECO:0000256" key="5">
    <source>
        <dbReference type="ARBA" id="ARBA00022946"/>
    </source>
</evidence>
<evidence type="ECO:0000256" key="2">
    <source>
        <dbReference type="ARBA" id="ARBA00022448"/>
    </source>
</evidence>
<dbReference type="GO" id="GO:0005743">
    <property type="term" value="C:mitochondrial inner membrane"/>
    <property type="evidence" value="ECO:0007669"/>
    <property type="project" value="UniProtKB-SubCell"/>
</dbReference>
<dbReference type="Proteomes" id="UP000244722">
    <property type="component" value="Unassembled WGS sequence"/>
</dbReference>
<name>A0A2T6ZZT7_TUBBO</name>
<keyword evidence="3" id="KW-0679">Respiratory chain</keyword>
<dbReference type="InterPro" id="IPR050361">
    <property type="entry name" value="MPP/UQCRC_Complex"/>
</dbReference>
<dbReference type="Gene3D" id="3.30.830.10">
    <property type="entry name" value="Metalloenzyme, LuxS/M16 peptidase-like"/>
    <property type="match status" value="2"/>
</dbReference>
<dbReference type="PANTHER" id="PTHR11851">
    <property type="entry name" value="METALLOPROTEASE"/>
    <property type="match status" value="1"/>
</dbReference>
<keyword evidence="15" id="KW-1185">Reference proteome</keyword>
<keyword evidence="4" id="KW-0999">Mitochondrion inner membrane</keyword>
<dbReference type="OrthoDB" id="6369905at2759"/>
<comment type="caution">
    <text evidence="14">The sequence shown here is derived from an EMBL/GenBank/DDBJ whole genome shotgun (WGS) entry which is preliminary data.</text>
</comment>
<evidence type="ECO:0000256" key="10">
    <source>
        <dbReference type="ARBA" id="ARBA00040751"/>
    </source>
</evidence>
<keyword evidence="8" id="KW-0472">Membrane</keyword>
<keyword evidence="5" id="KW-0809">Transit peptide</keyword>
<dbReference type="InterPro" id="IPR007863">
    <property type="entry name" value="Peptidase_M16_C"/>
</dbReference>
<dbReference type="Pfam" id="PF05193">
    <property type="entry name" value="Peptidase_M16_C"/>
    <property type="match status" value="1"/>
</dbReference>
<protein>
    <recommendedName>
        <fullName evidence="10">Cytochrome b-c1 complex subunit 2, mitochondrial</fullName>
    </recommendedName>
    <alternativeName>
        <fullName evidence="11">Core protein II</fullName>
    </alternativeName>
</protein>
<evidence type="ECO:0000256" key="11">
    <source>
        <dbReference type="ARBA" id="ARBA00041372"/>
    </source>
</evidence>
<dbReference type="GO" id="GO:0046872">
    <property type="term" value="F:metal ion binding"/>
    <property type="evidence" value="ECO:0007669"/>
    <property type="project" value="InterPro"/>
</dbReference>
<evidence type="ECO:0000256" key="1">
    <source>
        <dbReference type="ARBA" id="ARBA00004443"/>
    </source>
</evidence>
<comment type="subcellular location">
    <subcellularLocation>
        <location evidence="1">Mitochondrion inner membrane</location>
        <topology evidence="1">Peripheral membrane protein</topology>
        <orientation evidence="1">Matrix side</orientation>
    </subcellularLocation>
</comment>
<feature type="domain" description="Peptidase M16 C-terminal" evidence="13">
    <location>
        <begin position="194"/>
        <end position="365"/>
    </location>
</feature>
<dbReference type="AlphaFoldDB" id="A0A2T6ZZT7"/>
<dbReference type="InterPro" id="IPR011765">
    <property type="entry name" value="Pept_M16_N"/>
</dbReference>
<evidence type="ECO:0000256" key="3">
    <source>
        <dbReference type="ARBA" id="ARBA00022660"/>
    </source>
</evidence>
<reference evidence="14 15" key="1">
    <citation type="submission" date="2017-04" db="EMBL/GenBank/DDBJ databases">
        <title>Draft genome sequence of Tuber borchii Vittad., a whitish edible truffle.</title>
        <authorList>
            <consortium name="DOE Joint Genome Institute"/>
            <person name="Murat C."/>
            <person name="Kuo A."/>
            <person name="Barry K.W."/>
            <person name="Clum A."/>
            <person name="Dockter R.B."/>
            <person name="Fauchery L."/>
            <person name="Iotti M."/>
            <person name="Kohler A."/>
            <person name="Labutti K."/>
            <person name="Lindquist E.A."/>
            <person name="Lipzen A."/>
            <person name="Ohm R.A."/>
            <person name="Wang M."/>
            <person name="Grigoriev I.V."/>
            <person name="Zambonelli A."/>
            <person name="Martin F.M."/>
        </authorList>
    </citation>
    <scope>NUCLEOTIDE SEQUENCE [LARGE SCALE GENOMIC DNA]</scope>
    <source>
        <strain evidence="14 15">Tbo3840</strain>
    </source>
</reference>
<evidence type="ECO:0000259" key="12">
    <source>
        <dbReference type="Pfam" id="PF00675"/>
    </source>
</evidence>